<evidence type="ECO:0000313" key="2">
    <source>
        <dbReference type="Proteomes" id="UP001189429"/>
    </source>
</evidence>
<organism evidence="1 2">
    <name type="scientific">Prorocentrum cordatum</name>
    <dbReference type="NCBI Taxonomy" id="2364126"/>
    <lineage>
        <taxon>Eukaryota</taxon>
        <taxon>Sar</taxon>
        <taxon>Alveolata</taxon>
        <taxon>Dinophyceae</taxon>
        <taxon>Prorocentrales</taxon>
        <taxon>Prorocentraceae</taxon>
        <taxon>Prorocentrum</taxon>
    </lineage>
</organism>
<reference evidence="1" key="1">
    <citation type="submission" date="2023-10" db="EMBL/GenBank/DDBJ databases">
        <authorList>
            <person name="Chen Y."/>
            <person name="Shah S."/>
            <person name="Dougan E. K."/>
            <person name="Thang M."/>
            <person name="Chan C."/>
        </authorList>
    </citation>
    <scope>NUCLEOTIDE SEQUENCE [LARGE SCALE GENOMIC DNA]</scope>
</reference>
<dbReference type="Proteomes" id="UP001189429">
    <property type="component" value="Unassembled WGS sequence"/>
</dbReference>
<dbReference type="EMBL" id="CAUYUJ010015971">
    <property type="protein sequence ID" value="CAK0860367.1"/>
    <property type="molecule type" value="Genomic_DNA"/>
</dbReference>
<evidence type="ECO:0000313" key="1">
    <source>
        <dbReference type="EMBL" id="CAK0860367.1"/>
    </source>
</evidence>
<sequence length="105" mass="11288">VVSAQQVTLLDDGTDLEAQQVMSAFRQVAAACVDDVGKQVRTPSCKCLTSVALRGSWQEVVDITDGLVKGVDISKCRAPIAKHSAELLSGYLRIKYYGTNRNAST</sequence>
<keyword evidence="2" id="KW-1185">Reference proteome</keyword>
<feature type="non-terminal residue" evidence="1">
    <location>
        <position position="1"/>
    </location>
</feature>
<name>A0ABN9UKL9_9DINO</name>
<feature type="non-terminal residue" evidence="1">
    <location>
        <position position="105"/>
    </location>
</feature>
<accession>A0ABN9UKL9</accession>
<proteinExistence type="predicted"/>
<gene>
    <name evidence="1" type="ORF">PCOR1329_LOCUS49366</name>
</gene>
<protein>
    <submittedName>
        <fullName evidence="1">Uncharacterized protein</fullName>
    </submittedName>
</protein>
<comment type="caution">
    <text evidence="1">The sequence shown here is derived from an EMBL/GenBank/DDBJ whole genome shotgun (WGS) entry which is preliminary data.</text>
</comment>